<dbReference type="GO" id="GO:0016747">
    <property type="term" value="F:acyltransferase activity, transferring groups other than amino-acyl groups"/>
    <property type="evidence" value="ECO:0007669"/>
    <property type="project" value="InterPro"/>
</dbReference>
<feature type="transmembrane region" description="Helical" evidence="2">
    <location>
        <begin position="187"/>
        <end position="210"/>
    </location>
</feature>
<feature type="transmembrane region" description="Helical" evidence="2">
    <location>
        <begin position="93"/>
        <end position="112"/>
    </location>
</feature>
<evidence type="ECO:0000313" key="6">
    <source>
        <dbReference type="Proteomes" id="UP000297318"/>
    </source>
</evidence>
<proteinExistence type="predicted"/>
<evidence type="ECO:0000313" key="5">
    <source>
        <dbReference type="EMBL" id="TGO04088.1"/>
    </source>
</evidence>
<feature type="transmembrane region" description="Helical" evidence="2">
    <location>
        <begin position="216"/>
        <end position="238"/>
    </location>
</feature>
<keyword evidence="2" id="KW-0472">Membrane</keyword>
<feature type="transmembrane region" description="Helical" evidence="2">
    <location>
        <begin position="164"/>
        <end position="180"/>
    </location>
</feature>
<dbReference type="AlphaFoldDB" id="A0A4Z1DZ13"/>
<feature type="transmembrane region" description="Helical" evidence="2">
    <location>
        <begin position="250"/>
        <end position="268"/>
    </location>
</feature>
<organism evidence="5 6">
    <name type="scientific">Serinibacter arcticus</name>
    <dbReference type="NCBI Taxonomy" id="1655435"/>
    <lineage>
        <taxon>Bacteria</taxon>
        <taxon>Bacillati</taxon>
        <taxon>Actinomycetota</taxon>
        <taxon>Actinomycetes</taxon>
        <taxon>Micrococcales</taxon>
        <taxon>Beutenbergiaceae</taxon>
        <taxon>Serinibacter</taxon>
    </lineage>
</organism>
<protein>
    <submittedName>
        <fullName evidence="5">O-antigen acetylase</fullName>
    </submittedName>
</protein>
<feature type="transmembrane region" description="Helical" evidence="2">
    <location>
        <begin position="383"/>
        <end position="404"/>
    </location>
</feature>
<evidence type="ECO:0000256" key="1">
    <source>
        <dbReference type="SAM" id="MobiDB-lite"/>
    </source>
</evidence>
<feature type="transmembrane region" description="Helical" evidence="2">
    <location>
        <begin position="338"/>
        <end position="356"/>
    </location>
</feature>
<evidence type="ECO:0000259" key="3">
    <source>
        <dbReference type="Pfam" id="PF01757"/>
    </source>
</evidence>
<comment type="caution">
    <text evidence="5">The sequence shown here is derived from an EMBL/GenBank/DDBJ whole genome shotgun (WGS) entry which is preliminary data.</text>
</comment>
<keyword evidence="6" id="KW-1185">Reference proteome</keyword>
<dbReference type="GO" id="GO:0009103">
    <property type="term" value="P:lipopolysaccharide biosynthetic process"/>
    <property type="evidence" value="ECO:0007669"/>
    <property type="project" value="TreeGrafter"/>
</dbReference>
<dbReference type="GO" id="GO:0016020">
    <property type="term" value="C:membrane"/>
    <property type="evidence" value="ECO:0007669"/>
    <property type="project" value="TreeGrafter"/>
</dbReference>
<sequence length="690" mass="72353">MTSSARHAARRTAVPGDGPGDRRRPDIQGLRALAVGLVVVYHVWPGVLPGGFVGVDVFFVISGYLIIDSLTREVERRGTVDIPGFYVRRVRRLLPAASAAIVATVVLSLVVLEDSQLRRNLGDAIAASLQVANWRFALGPDAYAQATASVSPFQHFWSLAVEEQFYLVVPVVMIAVALLVRSSGLALLPTVATVLALLGAASLTLSVVLTSQAASIAYYSTVTRAWELLLGGLAALALRRLVLTRAASTSIGVVGVLLVLASATTMTTSMPFPGVLALVPVVGTILLLAAGTVERAGGVTVVLGVRPLTWLGDVSYSLYLWHWPIVVGALAVSGPTLGLLGGPVVIAASLIAAWASERFVERPFRRPTLAIPTPARRRQRRHVLLLGGAVTASVTAMGAIPLVVVEMQTSSVSTVASDHPGALALGGAPVPSGVPVAPDPRIALQDVPLVFRDGCISEDITTVDPGRDPRTCHYGDDGSTVQVVLVGDSHAAVLSTPLAALADQEHFEVTAYLRNGCPFTVRAPVGLGDCEAQNDRVLNLLTADPPDVVVVTSMTPFGYREALGWDWESFDAAVAGYTETVEILVDAAIPVVVVRDTPYMPFSPPDCVAAGRACSLTRSAAASQRDPLVEAALEVQGAVVADLTNHVCGPTSCDSVVGNVLVYRDNHLTDTYATTLSQALWTTVGPAIDA</sequence>
<dbReference type="PANTHER" id="PTHR23028">
    <property type="entry name" value="ACETYLTRANSFERASE"/>
    <property type="match status" value="1"/>
</dbReference>
<feature type="domain" description="SGNH" evidence="4">
    <location>
        <begin position="467"/>
        <end position="679"/>
    </location>
</feature>
<dbReference type="EMBL" id="RHPJ01000004">
    <property type="protein sequence ID" value="TGO04088.1"/>
    <property type="molecule type" value="Genomic_DNA"/>
</dbReference>
<evidence type="ECO:0000256" key="2">
    <source>
        <dbReference type="SAM" id="Phobius"/>
    </source>
</evidence>
<evidence type="ECO:0000259" key="4">
    <source>
        <dbReference type="Pfam" id="PF19040"/>
    </source>
</evidence>
<dbReference type="InterPro" id="IPR050879">
    <property type="entry name" value="Acyltransferase_3"/>
</dbReference>
<reference evidence="5 6" key="1">
    <citation type="submission" date="2018-11" db="EMBL/GenBank/DDBJ databases">
        <title>Complete genome sequencing of the Actinobacteria Serinibacter sp. K3-2.</title>
        <authorList>
            <person name="Rakitin A.L."/>
            <person name="Beletsky A.V."/>
            <person name="Mardanov A.V."/>
            <person name="Ravin N.V."/>
            <person name="Gromova A.S."/>
            <person name="Filippova S.N."/>
            <person name="Gal'Chenko V.F."/>
        </authorList>
    </citation>
    <scope>NUCLEOTIDE SEQUENCE [LARGE SCALE GENOMIC DNA]</scope>
    <source>
        <strain evidence="5 6">K3-2</strain>
    </source>
</reference>
<dbReference type="Proteomes" id="UP000297318">
    <property type="component" value="Unassembled WGS sequence"/>
</dbReference>
<keyword evidence="2" id="KW-0812">Transmembrane</keyword>
<feature type="region of interest" description="Disordered" evidence="1">
    <location>
        <begin position="1"/>
        <end position="24"/>
    </location>
</feature>
<accession>A0A4Z1DZ13</accession>
<feature type="domain" description="Acyltransferase 3" evidence="3">
    <location>
        <begin position="26"/>
        <end position="355"/>
    </location>
</feature>
<dbReference type="InterPro" id="IPR043968">
    <property type="entry name" value="SGNH"/>
</dbReference>
<feature type="transmembrane region" description="Helical" evidence="2">
    <location>
        <begin position="29"/>
        <end position="44"/>
    </location>
</feature>
<gene>
    <name evidence="5" type="ORF">SERN_2679</name>
</gene>
<dbReference type="Pfam" id="PF01757">
    <property type="entry name" value="Acyl_transf_3"/>
    <property type="match status" value="1"/>
</dbReference>
<dbReference type="PANTHER" id="PTHR23028:SF53">
    <property type="entry name" value="ACYL_TRANSF_3 DOMAIN-CONTAINING PROTEIN"/>
    <property type="match status" value="1"/>
</dbReference>
<dbReference type="InterPro" id="IPR002656">
    <property type="entry name" value="Acyl_transf_3_dom"/>
</dbReference>
<dbReference type="Pfam" id="PF19040">
    <property type="entry name" value="SGNH"/>
    <property type="match status" value="1"/>
</dbReference>
<feature type="transmembrane region" description="Helical" evidence="2">
    <location>
        <begin position="274"/>
        <end position="293"/>
    </location>
</feature>
<keyword evidence="2" id="KW-1133">Transmembrane helix</keyword>
<name>A0A4Z1DZ13_9MICO</name>
<feature type="compositionally biased region" description="Low complexity" evidence="1">
    <location>
        <begin position="1"/>
        <end position="16"/>
    </location>
</feature>